<keyword evidence="2" id="KW-0560">Oxidoreductase</keyword>
<name>A0A937CNM6_9HYPH</name>
<dbReference type="InterPro" id="IPR036188">
    <property type="entry name" value="FAD/NAD-bd_sf"/>
</dbReference>
<evidence type="ECO:0000313" key="4">
    <source>
        <dbReference type="Proteomes" id="UP000633219"/>
    </source>
</evidence>
<proteinExistence type="predicted"/>
<evidence type="ECO:0000313" key="3">
    <source>
        <dbReference type="EMBL" id="MBL0373926.1"/>
    </source>
</evidence>
<dbReference type="InterPro" id="IPR050097">
    <property type="entry name" value="Ferredoxin-NADP_redctase_2"/>
</dbReference>
<keyword evidence="1" id="KW-0285">Flavoprotein</keyword>
<evidence type="ECO:0000256" key="1">
    <source>
        <dbReference type="ARBA" id="ARBA00022630"/>
    </source>
</evidence>
<dbReference type="SUPFAM" id="SSF51905">
    <property type="entry name" value="FAD/NAD(P)-binding domain"/>
    <property type="match status" value="1"/>
</dbReference>
<dbReference type="AlphaFoldDB" id="A0A937CNM6"/>
<dbReference type="Proteomes" id="UP000633219">
    <property type="component" value="Unassembled WGS sequence"/>
</dbReference>
<dbReference type="Pfam" id="PF13450">
    <property type="entry name" value="NAD_binding_8"/>
    <property type="match status" value="1"/>
</dbReference>
<accession>A0A937CNM6</accession>
<protein>
    <submittedName>
        <fullName evidence="3">NAD(P)-binding protein</fullName>
    </submittedName>
</protein>
<organism evidence="3 4">
    <name type="scientific">Rhizobium setariae</name>
    <dbReference type="NCBI Taxonomy" id="2801340"/>
    <lineage>
        <taxon>Bacteria</taxon>
        <taxon>Pseudomonadati</taxon>
        <taxon>Pseudomonadota</taxon>
        <taxon>Alphaproteobacteria</taxon>
        <taxon>Hyphomicrobiales</taxon>
        <taxon>Rhizobiaceae</taxon>
        <taxon>Rhizobium/Agrobacterium group</taxon>
        <taxon>Rhizobium</taxon>
    </lineage>
</organism>
<evidence type="ECO:0000256" key="2">
    <source>
        <dbReference type="ARBA" id="ARBA00023002"/>
    </source>
</evidence>
<dbReference type="Gene3D" id="3.50.50.60">
    <property type="entry name" value="FAD/NAD(P)-binding domain"/>
    <property type="match status" value="1"/>
</dbReference>
<sequence>MASGPEICEAVIIGAGPAGLWAAFQLGIHGVKSVVIDSNDKVGGQCAALYADKPIFDLPGYASLDAGDVGPAITAQAARFEPTYRLGKCVIAVGEQPDGLLVEMASGEKLRAPYVIVATGLGPFSAGDQSFSLQLPENVICSDGHLLVTQDTFQTGCENLYAIGDAVTYPGKLCLLVSAFHEAALMAFSIRKRRAGGKRTVLAYSSTSPALKSLFTDD</sequence>
<gene>
    <name evidence="3" type="ORF">JJB09_18030</name>
</gene>
<dbReference type="GO" id="GO:0016491">
    <property type="term" value="F:oxidoreductase activity"/>
    <property type="evidence" value="ECO:0007669"/>
    <property type="project" value="UniProtKB-KW"/>
</dbReference>
<dbReference type="PRINTS" id="PR00368">
    <property type="entry name" value="FADPNR"/>
</dbReference>
<keyword evidence="4" id="KW-1185">Reference proteome</keyword>
<reference evidence="3" key="1">
    <citation type="submission" date="2021-01" db="EMBL/GenBank/DDBJ databases">
        <title>Rhizobium sp. strain KVB221 16S ribosomal RNA gene Genome sequencing and assembly.</title>
        <authorList>
            <person name="Kang M."/>
        </authorList>
    </citation>
    <scope>NUCLEOTIDE SEQUENCE</scope>
    <source>
        <strain evidence="3">KVB221</strain>
    </source>
</reference>
<dbReference type="RefSeq" id="WP_201661305.1">
    <property type="nucleotide sequence ID" value="NZ_JAEQNC010000010.1"/>
</dbReference>
<comment type="caution">
    <text evidence="3">The sequence shown here is derived from an EMBL/GenBank/DDBJ whole genome shotgun (WGS) entry which is preliminary data.</text>
</comment>
<dbReference type="PANTHER" id="PTHR48105">
    <property type="entry name" value="THIOREDOXIN REDUCTASE 1-RELATED-RELATED"/>
    <property type="match status" value="1"/>
</dbReference>
<dbReference type="EMBL" id="JAEQNC010000010">
    <property type="protein sequence ID" value="MBL0373926.1"/>
    <property type="molecule type" value="Genomic_DNA"/>
</dbReference>